<dbReference type="Proteomes" id="UP000663929">
    <property type="component" value="Chromosome"/>
</dbReference>
<dbReference type="GO" id="GO:0006751">
    <property type="term" value="P:glutathione catabolic process"/>
    <property type="evidence" value="ECO:0007669"/>
    <property type="project" value="InterPro"/>
</dbReference>
<dbReference type="CDD" id="cd06661">
    <property type="entry name" value="GGCT_like"/>
    <property type="match status" value="1"/>
</dbReference>
<evidence type="ECO:0000256" key="2">
    <source>
        <dbReference type="ARBA" id="ARBA00023239"/>
    </source>
</evidence>
<name>A0A8A4TNL1_SULCO</name>
<dbReference type="KEGG" id="scor:J3U87_03790"/>
<dbReference type="Gene3D" id="3.10.490.10">
    <property type="entry name" value="Gamma-glutamyl cyclotransferase-like"/>
    <property type="match status" value="1"/>
</dbReference>
<dbReference type="EMBL" id="CP071793">
    <property type="protein sequence ID" value="QTD51569.1"/>
    <property type="molecule type" value="Genomic_DNA"/>
</dbReference>
<dbReference type="InterPro" id="IPR006840">
    <property type="entry name" value="ChaC"/>
</dbReference>
<evidence type="ECO:0000256" key="1">
    <source>
        <dbReference type="ARBA" id="ARBA00012344"/>
    </source>
</evidence>
<dbReference type="RefSeq" id="WP_237381697.1">
    <property type="nucleotide sequence ID" value="NZ_CP071793.1"/>
</dbReference>
<dbReference type="PANTHER" id="PTHR12192:SF2">
    <property type="entry name" value="GLUTATHIONE-SPECIFIC GAMMA-GLUTAMYLCYCLOTRANSFERASE 2"/>
    <property type="match status" value="1"/>
</dbReference>
<dbReference type="Pfam" id="PF04752">
    <property type="entry name" value="ChaC"/>
    <property type="match status" value="1"/>
</dbReference>
<dbReference type="GO" id="GO:0061928">
    <property type="term" value="F:glutathione specific gamma-glutamylcyclotransferase activity"/>
    <property type="evidence" value="ECO:0007669"/>
    <property type="project" value="UniProtKB-EC"/>
</dbReference>
<evidence type="ECO:0000313" key="4">
    <source>
        <dbReference type="Proteomes" id="UP000663929"/>
    </source>
</evidence>
<dbReference type="PANTHER" id="PTHR12192">
    <property type="entry name" value="CATION TRANSPORT PROTEIN CHAC-RELATED"/>
    <property type="match status" value="1"/>
</dbReference>
<dbReference type="InterPro" id="IPR013024">
    <property type="entry name" value="GGCT-like"/>
</dbReference>
<protein>
    <recommendedName>
        <fullName evidence="1">glutathione-specific gamma-glutamylcyclotransferase</fullName>
        <ecNumber evidence="1">4.3.2.7</ecNumber>
    </recommendedName>
</protein>
<dbReference type="GO" id="GO:0005737">
    <property type="term" value="C:cytoplasm"/>
    <property type="evidence" value="ECO:0007669"/>
    <property type="project" value="TreeGrafter"/>
</dbReference>
<gene>
    <name evidence="3" type="ORF">J3U87_03790</name>
</gene>
<keyword evidence="4" id="KW-1185">Reference proteome</keyword>
<dbReference type="InterPro" id="IPR036568">
    <property type="entry name" value="GGCT-like_sf"/>
</dbReference>
<dbReference type="SUPFAM" id="SSF110857">
    <property type="entry name" value="Gamma-glutamyl cyclotransferase-like"/>
    <property type="match status" value="1"/>
</dbReference>
<organism evidence="3 4">
    <name type="scientific">Sulfidibacter corallicola</name>
    <dbReference type="NCBI Taxonomy" id="2818388"/>
    <lineage>
        <taxon>Bacteria</taxon>
        <taxon>Pseudomonadati</taxon>
        <taxon>Acidobacteriota</taxon>
        <taxon>Holophagae</taxon>
        <taxon>Acanthopleuribacterales</taxon>
        <taxon>Acanthopleuribacteraceae</taxon>
        <taxon>Sulfidibacter</taxon>
    </lineage>
</organism>
<evidence type="ECO:0000313" key="3">
    <source>
        <dbReference type="EMBL" id="QTD51569.1"/>
    </source>
</evidence>
<accession>A0A8A4TNL1</accession>
<dbReference type="AlphaFoldDB" id="A0A8A4TNL1"/>
<sequence length="203" mass="22881">MLEHSTTQAQEASSDRAFDGLSPEHLWVFGYGSIIWRPNFDYLEKRVGYISGWTRKFYQGSPDHRGVPEAPGRVATLLPQPEQECWGVAFRLAPHEARDVLAQLDHREQGGYDRLLLPFHTHAGPTPFRVLVYIASESNPHYLGPAPVSAMANQIAMSHGASGPNSEYLLRLAESLRHLRLHDAHVFELEAHLRSLLSHFRVA</sequence>
<keyword evidence="2" id="KW-0456">Lyase</keyword>
<dbReference type="EC" id="4.3.2.7" evidence="1"/>
<reference evidence="3" key="1">
    <citation type="submission" date="2021-03" db="EMBL/GenBank/DDBJ databases">
        <title>Acanthopleuribacteraceae sp. M133.</title>
        <authorList>
            <person name="Wang G."/>
        </authorList>
    </citation>
    <scope>NUCLEOTIDE SEQUENCE</scope>
    <source>
        <strain evidence="3">M133</strain>
    </source>
</reference>
<proteinExistence type="predicted"/>